<feature type="region of interest" description="Disordered" evidence="1">
    <location>
        <begin position="1"/>
        <end position="21"/>
    </location>
</feature>
<proteinExistence type="predicted"/>
<dbReference type="Proteomes" id="UP000567885">
    <property type="component" value="Unassembled WGS sequence"/>
</dbReference>
<keyword evidence="4" id="KW-1185">Reference proteome</keyword>
<name>A0A8H5WD55_FUSHE</name>
<comment type="caution">
    <text evidence="3">The sequence shown here is derived from an EMBL/GenBank/DDBJ whole genome shotgun (WGS) entry which is preliminary data.</text>
</comment>
<dbReference type="OrthoDB" id="10588524at2759"/>
<evidence type="ECO:0000313" key="4">
    <source>
        <dbReference type="Proteomes" id="UP000567885"/>
    </source>
</evidence>
<feature type="transmembrane region" description="Helical" evidence="2">
    <location>
        <begin position="104"/>
        <end position="126"/>
    </location>
</feature>
<organism evidence="3 4">
    <name type="scientific">Fusarium heterosporum</name>
    <dbReference type="NCBI Taxonomy" id="42747"/>
    <lineage>
        <taxon>Eukaryota</taxon>
        <taxon>Fungi</taxon>
        <taxon>Dikarya</taxon>
        <taxon>Ascomycota</taxon>
        <taxon>Pezizomycotina</taxon>
        <taxon>Sordariomycetes</taxon>
        <taxon>Hypocreomycetidae</taxon>
        <taxon>Hypocreales</taxon>
        <taxon>Nectriaceae</taxon>
        <taxon>Fusarium</taxon>
        <taxon>Fusarium heterosporum species complex</taxon>
    </lineage>
</organism>
<evidence type="ECO:0000256" key="1">
    <source>
        <dbReference type="SAM" id="MobiDB-lite"/>
    </source>
</evidence>
<dbReference type="AlphaFoldDB" id="A0A8H5WD55"/>
<dbReference type="EMBL" id="JAAGWQ010000550">
    <property type="protein sequence ID" value="KAF5653914.1"/>
    <property type="molecule type" value="Genomic_DNA"/>
</dbReference>
<reference evidence="3 4" key="1">
    <citation type="submission" date="2020-05" db="EMBL/GenBank/DDBJ databases">
        <title>Identification and distribution of gene clusters putatively required for synthesis of sphingolipid metabolism inhibitors in phylogenetically diverse species of the filamentous fungus Fusarium.</title>
        <authorList>
            <person name="Kim H.-S."/>
            <person name="Busman M."/>
            <person name="Brown D.W."/>
            <person name="Divon H."/>
            <person name="Uhlig S."/>
            <person name="Proctor R.H."/>
        </authorList>
    </citation>
    <scope>NUCLEOTIDE SEQUENCE [LARGE SCALE GENOMIC DNA]</scope>
    <source>
        <strain evidence="3 4">NRRL 20693</strain>
    </source>
</reference>
<keyword evidence="2" id="KW-0472">Membrane</keyword>
<keyword evidence="2" id="KW-0812">Transmembrane</keyword>
<accession>A0A8H5WD55</accession>
<feature type="compositionally biased region" description="Basic and acidic residues" evidence="1">
    <location>
        <begin position="1"/>
        <end position="16"/>
    </location>
</feature>
<evidence type="ECO:0000256" key="2">
    <source>
        <dbReference type="SAM" id="Phobius"/>
    </source>
</evidence>
<evidence type="ECO:0000313" key="3">
    <source>
        <dbReference type="EMBL" id="KAF5653914.1"/>
    </source>
</evidence>
<gene>
    <name evidence="3" type="ORF">FHETE_11355</name>
</gene>
<keyword evidence="2" id="KW-1133">Transmembrane helix</keyword>
<protein>
    <submittedName>
        <fullName evidence="3">Uncharacterized protein</fullName>
    </submittedName>
</protein>
<sequence>MAERKLHSEGKGRDLSPPRSPSRLFSSIWQAYEVIKRVNQSGSAEMPSNTFLVSAIVDYGGTIIQAILRTMRDEESYDTKQILSTELKELLRSSQNEQGASSPLPYLTLGLIAVFLAWWISLAQLVRRILL</sequence>